<evidence type="ECO:0000313" key="4">
    <source>
        <dbReference type="Proteomes" id="UP000679992"/>
    </source>
</evidence>
<sequence length="317" mass="35711">MSLSEWITWLQQHNSASLVAFLALILFLSLYGATEWRTARKINSRLRRFDSSLQLYAAAESPLIQAAGRPELSSEEELLVAERLLACRAAPYITADLLAQISAYAGDRDTARLPLLIKTLERESERLCAERDKLLRQSESPGWGYALWKQIRSALPFLFAAALLYLIVWLVRMLSGEIPMDGHRFEEYLNHWAWFASAIFSLLLLYPALMGGNRPNAGAVLLRIWSVFIAGLYLLHLLGPTFAPYILTVQIMLFIAGFRFTGNKPRKSRPFVGHYSDEEELEPVETAEGASGAPEVSYGQPQSQIQPQQPQNNPDEK</sequence>
<dbReference type="Proteomes" id="UP000679992">
    <property type="component" value="Unassembled WGS sequence"/>
</dbReference>
<keyword evidence="4" id="KW-1185">Reference proteome</keyword>
<feature type="compositionally biased region" description="Low complexity" evidence="1">
    <location>
        <begin position="300"/>
        <end position="317"/>
    </location>
</feature>
<dbReference type="EMBL" id="BOSL01000034">
    <property type="protein sequence ID" value="GIP56161.1"/>
    <property type="molecule type" value="Genomic_DNA"/>
</dbReference>
<feature type="transmembrane region" description="Helical" evidence="2">
    <location>
        <begin position="15"/>
        <end position="33"/>
    </location>
</feature>
<feature type="transmembrane region" description="Helical" evidence="2">
    <location>
        <begin position="242"/>
        <end position="261"/>
    </location>
</feature>
<keyword evidence="2" id="KW-0812">Transmembrane</keyword>
<reference evidence="3 4" key="1">
    <citation type="submission" date="2021-03" db="EMBL/GenBank/DDBJ databases">
        <title>Antimicrobial resistance genes in bacteria isolated from Japanese honey, and their potential for conferring macrolide and lincosamide resistance in the American foulbrood pathogen Paenibacillus larvae.</title>
        <authorList>
            <person name="Okamoto M."/>
            <person name="Kumagai M."/>
            <person name="Kanamori H."/>
            <person name="Takamatsu D."/>
        </authorList>
    </citation>
    <scope>NUCLEOTIDE SEQUENCE [LARGE SCALE GENOMIC DNA]</scope>
    <source>
        <strain evidence="3 4">J42TS3</strain>
    </source>
</reference>
<evidence type="ECO:0000256" key="2">
    <source>
        <dbReference type="SAM" id="Phobius"/>
    </source>
</evidence>
<keyword evidence="2" id="KW-1133">Transmembrane helix</keyword>
<keyword evidence="2" id="KW-0472">Membrane</keyword>
<accession>A0ABQ4MJJ9</accession>
<evidence type="ECO:0008006" key="5">
    <source>
        <dbReference type="Google" id="ProtNLM"/>
    </source>
</evidence>
<organism evidence="3 4">
    <name type="scientific">Paenibacillus vini</name>
    <dbReference type="NCBI Taxonomy" id="1476024"/>
    <lineage>
        <taxon>Bacteria</taxon>
        <taxon>Bacillati</taxon>
        <taxon>Bacillota</taxon>
        <taxon>Bacilli</taxon>
        <taxon>Bacillales</taxon>
        <taxon>Paenibacillaceae</taxon>
        <taxon>Paenibacillus</taxon>
    </lineage>
</organism>
<protein>
    <recommendedName>
        <fullName evidence="5">DUF4129 domain-containing protein</fullName>
    </recommendedName>
</protein>
<gene>
    <name evidence="3" type="ORF">J42TS3_51960</name>
</gene>
<feature type="region of interest" description="Disordered" evidence="1">
    <location>
        <begin position="271"/>
        <end position="317"/>
    </location>
</feature>
<evidence type="ECO:0000313" key="3">
    <source>
        <dbReference type="EMBL" id="GIP56161.1"/>
    </source>
</evidence>
<name>A0ABQ4MJJ9_9BACL</name>
<evidence type="ECO:0000256" key="1">
    <source>
        <dbReference type="SAM" id="MobiDB-lite"/>
    </source>
</evidence>
<comment type="caution">
    <text evidence="3">The sequence shown here is derived from an EMBL/GenBank/DDBJ whole genome shotgun (WGS) entry which is preliminary data.</text>
</comment>
<feature type="transmembrane region" description="Helical" evidence="2">
    <location>
        <begin position="216"/>
        <end position="236"/>
    </location>
</feature>
<proteinExistence type="predicted"/>
<feature type="transmembrane region" description="Helical" evidence="2">
    <location>
        <begin position="154"/>
        <end position="171"/>
    </location>
</feature>
<feature type="transmembrane region" description="Helical" evidence="2">
    <location>
        <begin position="191"/>
        <end position="209"/>
    </location>
</feature>
<dbReference type="RefSeq" id="WP_213656829.1">
    <property type="nucleotide sequence ID" value="NZ_BOSL01000034.1"/>
</dbReference>